<evidence type="ECO:0000256" key="1">
    <source>
        <dbReference type="SAM" id="SignalP"/>
    </source>
</evidence>
<keyword evidence="1" id="KW-0732">Signal</keyword>
<proteinExistence type="predicted"/>
<organism evidence="2 3">
    <name type="scientific">Parasitella parasitica</name>
    <dbReference type="NCBI Taxonomy" id="35722"/>
    <lineage>
        <taxon>Eukaryota</taxon>
        <taxon>Fungi</taxon>
        <taxon>Fungi incertae sedis</taxon>
        <taxon>Mucoromycota</taxon>
        <taxon>Mucoromycotina</taxon>
        <taxon>Mucoromycetes</taxon>
        <taxon>Mucorales</taxon>
        <taxon>Mucorineae</taxon>
        <taxon>Mucoraceae</taxon>
        <taxon>Parasitella</taxon>
    </lineage>
</organism>
<protein>
    <recommendedName>
        <fullName evidence="4">Secreted protein</fullName>
    </recommendedName>
</protein>
<dbReference type="EMBL" id="LN733620">
    <property type="protein sequence ID" value="CEP17208.1"/>
    <property type="molecule type" value="Genomic_DNA"/>
</dbReference>
<feature type="signal peptide" evidence="1">
    <location>
        <begin position="1"/>
        <end position="18"/>
    </location>
</feature>
<dbReference type="Proteomes" id="UP000054107">
    <property type="component" value="Unassembled WGS sequence"/>
</dbReference>
<feature type="chain" id="PRO_5002138272" description="Secreted protein" evidence="1">
    <location>
        <begin position="19"/>
        <end position="82"/>
    </location>
</feature>
<reference evidence="2 3" key="1">
    <citation type="submission" date="2014-09" db="EMBL/GenBank/DDBJ databases">
        <authorList>
            <person name="Ellenberger Sabrina"/>
        </authorList>
    </citation>
    <scope>NUCLEOTIDE SEQUENCE [LARGE SCALE GENOMIC DNA]</scope>
    <source>
        <strain evidence="2 3">CBS 412.66</strain>
    </source>
</reference>
<dbReference type="AlphaFoldDB" id="A0A0B7NPB6"/>
<name>A0A0B7NPB6_9FUNG</name>
<evidence type="ECO:0000313" key="3">
    <source>
        <dbReference type="Proteomes" id="UP000054107"/>
    </source>
</evidence>
<sequence length="82" mass="8895">MRALHLGIFWLPLFAAAASPLFSPGFSYLLSNQEPYLSFAYSICASGISTAHGTCPSFSERQVSCLMTLLSVDSTSQDKVAW</sequence>
<keyword evidence="3" id="KW-1185">Reference proteome</keyword>
<evidence type="ECO:0000313" key="2">
    <source>
        <dbReference type="EMBL" id="CEP17208.1"/>
    </source>
</evidence>
<gene>
    <name evidence="2" type="primary">PARPA_11502.1 scaffold 44147</name>
</gene>
<accession>A0A0B7NPB6</accession>
<evidence type="ECO:0008006" key="4">
    <source>
        <dbReference type="Google" id="ProtNLM"/>
    </source>
</evidence>